<keyword evidence="3" id="KW-1185">Reference proteome</keyword>
<evidence type="ECO:0000256" key="1">
    <source>
        <dbReference type="SAM" id="SignalP"/>
    </source>
</evidence>
<feature type="chain" id="PRO_5012658350" description="Pre-peptidase C-terminal domain-containing protein" evidence="1">
    <location>
        <begin position="31"/>
        <end position="150"/>
    </location>
</feature>
<evidence type="ECO:0000313" key="2">
    <source>
        <dbReference type="EMBL" id="SHM84250.1"/>
    </source>
</evidence>
<dbReference type="Proteomes" id="UP000184038">
    <property type="component" value="Unassembled WGS sequence"/>
</dbReference>
<feature type="signal peptide" evidence="1">
    <location>
        <begin position="1"/>
        <end position="30"/>
    </location>
</feature>
<name>A0A1M7M0U9_9FIRM</name>
<sequence>MKKLLKSFATLALAGTLLINPFLSPISASAATIAYVEQIGNGKWFYYDTNDMLLLNPNYQTRLANNENNSNFYAKEGQGFTLLFHSLTYTDFKFYIINKDTNETVYEDTWYNTDQVSSGFGIPKTGNYMVVVKNIGSNLAVIDNYAVYID</sequence>
<dbReference type="RefSeq" id="WP_073289730.1">
    <property type="nucleotide sequence ID" value="NZ_FRCP01000019.1"/>
</dbReference>
<reference evidence="2 3" key="1">
    <citation type="submission" date="2016-11" db="EMBL/GenBank/DDBJ databases">
        <authorList>
            <person name="Jaros S."/>
            <person name="Januszkiewicz K."/>
            <person name="Wedrychowicz H."/>
        </authorList>
    </citation>
    <scope>NUCLEOTIDE SEQUENCE [LARGE SCALE GENOMIC DNA]</scope>
    <source>
        <strain evidence="2 3">DSM 15930</strain>
    </source>
</reference>
<keyword evidence="1" id="KW-0732">Signal</keyword>
<evidence type="ECO:0000313" key="3">
    <source>
        <dbReference type="Proteomes" id="UP000184038"/>
    </source>
</evidence>
<proteinExistence type="predicted"/>
<dbReference type="EMBL" id="FRCP01000019">
    <property type="protein sequence ID" value="SHM84250.1"/>
    <property type="molecule type" value="Genomic_DNA"/>
</dbReference>
<gene>
    <name evidence="2" type="ORF">SAMN02746066_03531</name>
</gene>
<organism evidence="2 3">
    <name type="scientific">Anaerosporobacter mobilis DSM 15930</name>
    <dbReference type="NCBI Taxonomy" id="1120996"/>
    <lineage>
        <taxon>Bacteria</taxon>
        <taxon>Bacillati</taxon>
        <taxon>Bacillota</taxon>
        <taxon>Clostridia</taxon>
        <taxon>Lachnospirales</taxon>
        <taxon>Lachnospiraceae</taxon>
        <taxon>Anaerosporobacter</taxon>
    </lineage>
</organism>
<evidence type="ECO:0008006" key="4">
    <source>
        <dbReference type="Google" id="ProtNLM"/>
    </source>
</evidence>
<accession>A0A1M7M0U9</accession>
<protein>
    <recommendedName>
        <fullName evidence="4">Pre-peptidase C-terminal domain-containing protein</fullName>
    </recommendedName>
</protein>
<dbReference type="AlphaFoldDB" id="A0A1M7M0U9"/>